<dbReference type="SUPFAM" id="SSF57716">
    <property type="entry name" value="Glucocorticoid receptor-like (DNA-binding domain)"/>
    <property type="match status" value="1"/>
</dbReference>
<dbReference type="SMART" id="SM00399">
    <property type="entry name" value="ZnF_C4"/>
    <property type="match status" value="1"/>
</dbReference>
<evidence type="ECO:0000259" key="10">
    <source>
        <dbReference type="PROSITE" id="PS51030"/>
    </source>
</evidence>
<dbReference type="InterPro" id="IPR001628">
    <property type="entry name" value="Znf_hrmn_rcpt"/>
</dbReference>
<evidence type="ECO:0000259" key="11">
    <source>
        <dbReference type="PROSITE" id="PS51843"/>
    </source>
</evidence>
<dbReference type="Proteomes" id="UP000008281">
    <property type="component" value="Unassembled WGS sequence"/>
</dbReference>
<dbReference type="OMA" id="SMMRINN"/>
<keyword evidence="7" id="KW-0804">Transcription</keyword>
<proteinExistence type="inferred from homology"/>
<reference evidence="12" key="1">
    <citation type="submission" date="2007-07" db="EMBL/GenBank/DDBJ databases">
        <title>PCAP assembly of the Caenorhabditis remanei genome.</title>
        <authorList>
            <consortium name="The Caenorhabditis remanei Sequencing Consortium"/>
            <person name="Wilson R.K."/>
        </authorList>
    </citation>
    <scope>NUCLEOTIDE SEQUENCE [LARGE SCALE GENOMIC DNA]</scope>
    <source>
        <strain evidence="12">PB4641</strain>
    </source>
</reference>
<comment type="similarity">
    <text evidence="1">Belongs to the nuclear hormone receptor family.</text>
</comment>
<dbReference type="SUPFAM" id="SSF48508">
    <property type="entry name" value="Nuclear receptor ligand-binding domain"/>
    <property type="match status" value="1"/>
</dbReference>
<dbReference type="Pfam" id="PF00105">
    <property type="entry name" value="zf-C4"/>
    <property type="match status" value="1"/>
</dbReference>
<dbReference type="FunCoup" id="E3LHL2">
    <property type="interactions" value="65"/>
</dbReference>
<keyword evidence="9" id="KW-0539">Nucleus</keyword>
<dbReference type="AlphaFoldDB" id="E3LHL2"/>
<dbReference type="Pfam" id="PF00104">
    <property type="entry name" value="Hormone_recep"/>
    <property type="match status" value="1"/>
</dbReference>
<evidence type="ECO:0000256" key="2">
    <source>
        <dbReference type="ARBA" id="ARBA00022723"/>
    </source>
</evidence>
<keyword evidence="3" id="KW-0863">Zinc-finger</keyword>
<dbReference type="PROSITE" id="PS51030">
    <property type="entry name" value="NUCLEAR_REC_DBD_2"/>
    <property type="match status" value="1"/>
</dbReference>
<keyword evidence="8" id="KW-0675">Receptor</keyword>
<keyword evidence="6" id="KW-0238">DNA-binding</keyword>
<dbReference type="PROSITE" id="PS51843">
    <property type="entry name" value="NR_LBD"/>
    <property type="match status" value="1"/>
</dbReference>
<dbReference type="RefSeq" id="XP_003116101.2">
    <property type="nucleotide sequence ID" value="XM_003116053.2"/>
</dbReference>
<name>E3LHL2_CAERE</name>
<evidence type="ECO:0000256" key="8">
    <source>
        <dbReference type="ARBA" id="ARBA00023170"/>
    </source>
</evidence>
<evidence type="ECO:0000256" key="1">
    <source>
        <dbReference type="ARBA" id="ARBA00005993"/>
    </source>
</evidence>
<evidence type="ECO:0000256" key="9">
    <source>
        <dbReference type="ARBA" id="ARBA00023242"/>
    </source>
</evidence>
<gene>
    <name evidence="12" type="primary">Cre-nhr-99</name>
    <name evidence="12" type="ORF">CRE_09223</name>
</gene>
<feature type="domain" description="NR LBD" evidence="11">
    <location>
        <begin position="187"/>
        <end position="436"/>
    </location>
</feature>
<evidence type="ECO:0000256" key="6">
    <source>
        <dbReference type="ARBA" id="ARBA00023125"/>
    </source>
</evidence>
<feature type="domain" description="Nuclear receptor" evidence="10">
    <location>
        <begin position="19"/>
        <end position="94"/>
    </location>
</feature>
<dbReference type="InterPro" id="IPR000536">
    <property type="entry name" value="Nucl_hrmn_rcpt_lig-bd"/>
</dbReference>
<dbReference type="EMBL" id="DS268409">
    <property type="protein sequence ID" value="EFO94997.1"/>
    <property type="molecule type" value="Genomic_DNA"/>
</dbReference>
<keyword evidence="5" id="KW-0805">Transcription regulation</keyword>
<dbReference type="CTD" id="9820618"/>
<dbReference type="GO" id="GO:0043565">
    <property type="term" value="F:sequence-specific DNA binding"/>
    <property type="evidence" value="ECO:0007669"/>
    <property type="project" value="InterPro"/>
</dbReference>
<dbReference type="STRING" id="31234.E3LHL2"/>
<protein>
    <submittedName>
        <fullName evidence="12">CRE-NHR-99 protein</fullName>
    </submittedName>
</protein>
<sequence>MLISNSLSSTSSDSSIASPFSCQVCGKLGAGKHLGAYTCRACATFFRRYSGTKKLKPCKKKNDCDFMRNGYFNCKKCRLQRCFNIGMKSEFRKSIVVIDSAKMFISTDTNPVQPVVKFTTSRSPSPLLIIPPTMDTFLGRSNLIIFCAPKESSDTNYKQFIDVRFLVDSAANVLTSGLETPVFASNSLEKLALGLGNIHNSPAKFQTKFIEKIGKDEFLALWQDDMLKIAKWLTYFDEFQQLPLQLQIQILKGIWRVWSRLDRLVTTMIGRKRDICQDNMLMLDLEDNPVVFNLKEVKIDLSWQSRYNVEELRLFGYRYLDEKTEDLIQEMINLELTDVEISFMMCQLCFYYVGKRFQGVILDVVERFQEILSNDLHEYYTNNSRAQKYSVRITSMMRINNQIQKGIYERRAKADLMRIFDVFYVEYSDPEMFVDA</sequence>
<dbReference type="Gene3D" id="3.30.50.10">
    <property type="entry name" value="Erythroid Transcription Factor GATA-1, subunit A"/>
    <property type="match status" value="1"/>
</dbReference>
<evidence type="ECO:0000256" key="4">
    <source>
        <dbReference type="ARBA" id="ARBA00022833"/>
    </source>
</evidence>
<evidence type="ECO:0000313" key="12">
    <source>
        <dbReference type="EMBL" id="EFO94997.1"/>
    </source>
</evidence>
<dbReference type="PANTHER" id="PTHR45680">
    <property type="entry name" value="NUCLEAR HORMONE RECEPTOR FAMILY"/>
    <property type="match status" value="1"/>
</dbReference>
<dbReference type="SMART" id="SM00430">
    <property type="entry name" value="HOLI"/>
    <property type="match status" value="1"/>
</dbReference>
<dbReference type="KEGG" id="crq:GCK72_020080"/>
<evidence type="ECO:0000256" key="5">
    <source>
        <dbReference type="ARBA" id="ARBA00023015"/>
    </source>
</evidence>
<dbReference type="PRINTS" id="PR00047">
    <property type="entry name" value="STROIDFINGER"/>
</dbReference>
<accession>E3LHL2</accession>
<dbReference type="InParanoid" id="E3LHL2"/>
<dbReference type="PANTHER" id="PTHR45680:SF12">
    <property type="entry name" value="NUCLEAR HORMONE RECEPTOR FAMILY-RELATED"/>
    <property type="match status" value="1"/>
</dbReference>
<keyword evidence="4" id="KW-0862">Zinc</keyword>
<dbReference type="OrthoDB" id="5849107at2759"/>
<dbReference type="GO" id="GO:0003700">
    <property type="term" value="F:DNA-binding transcription factor activity"/>
    <property type="evidence" value="ECO:0007669"/>
    <property type="project" value="InterPro"/>
</dbReference>
<keyword evidence="2" id="KW-0479">Metal-binding</keyword>
<dbReference type="GO" id="GO:0008270">
    <property type="term" value="F:zinc ion binding"/>
    <property type="evidence" value="ECO:0007669"/>
    <property type="project" value="UniProtKB-KW"/>
</dbReference>
<organism evidence="13">
    <name type="scientific">Caenorhabditis remanei</name>
    <name type="common">Caenorhabditis vulgaris</name>
    <dbReference type="NCBI Taxonomy" id="31234"/>
    <lineage>
        <taxon>Eukaryota</taxon>
        <taxon>Metazoa</taxon>
        <taxon>Ecdysozoa</taxon>
        <taxon>Nematoda</taxon>
        <taxon>Chromadorea</taxon>
        <taxon>Rhabditida</taxon>
        <taxon>Rhabditina</taxon>
        <taxon>Rhabditomorpha</taxon>
        <taxon>Rhabditoidea</taxon>
        <taxon>Rhabditidae</taxon>
        <taxon>Peloderinae</taxon>
        <taxon>Caenorhabditis</taxon>
    </lineage>
</organism>
<dbReference type="eggNOG" id="KOG3575">
    <property type="taxonomic scope" value="Eukaryota"/>
</dbReference>
<dbReference type="Gene3D" id="1.10.565.10">
    <property type="entry name" value="Retinoid X Receptor"/>
    <property type="match status" value="1"/>
</dbReference>
<dbReference type="InterPro" id="IPR051152">
    <property type="entry name" value="C.elegans_Orphan_NR"/>
</dbReference>
<dbReference type="GeneID" id="9820618"/>
<dbReference type="InterPro" id="IPR035500">
    <property type="entry name" value="NHR-like_dom_sf"/>
</dbReference>
<evidence type="ECO:0000256" key="7">
    <source>
        <dbReference type="ARBA" id="ARBA00023163"/>
    </source>
</evidence>
<dbReference type="HOGENOM" id="CLU_007368_7_1_1"/>
<evidence type="ECO:0000256" key="3">
    <source>
        <dbReference type="ARBA" id="ARBA00022771"/>
    </source>
</evidence>
<dbReference type="InterPro" id="IPR013088">
    <property type="entry name" value="Znf_NHR/GATA"/>
</dbReference>
<keyword evidence="13" id="KW-1185">Reference proteome</keyword>
<evidence type="ECO:0000313" key="13">
    <source>
        <dbReference type="Proteomes" id="UP000008281"/>
    </source>
</evidence>